<dbReference type="Pfam" id="PF00685">
    <property type="entry name" value="Sulfotransfer_1"/>
    <property type="match status" value="1"/>
</dbReference>
<evidence type="ECO:0000313" key="5">
    <source>
        <dbReference type="Proteomes" id="UP001254488"/>
    </source>
</evidence>
<dbReference type="InterPro" id="IPR027417">
    <property type="entry name" value="P-loop_NTPase"/>
</dbReference>
<dbReference type="InterPro" id="IPR011990">
    <property type="entry name" value="TPR-like_helical_dom_sf"/>
</dbReference>
<feature type="coiled-coil region" evidence="2">
    <location>
        <begin position="619"/>
        <end position="657"/>
    </location>
</feature>
<reference evidence="4 5" key="1">
    <citation type="submission" date="2023-09" db="EMBL/GenBank/DDBJ databases">
        <authorList>
            <person name="Rey-Velasco X."/>
        </authorList>
    </citation>
    <scope>NUCLEOTIDE SEQUENCE [LARGE SCALE GENOMIC DNA]</scope>
    <source>
        <strain evidence="4 5">W242</strain>
    </source>
</reference>
<dbReference type="Pfam" id="PF13181">
    <property type="entry name" value="TPR_8"/>
    <property type="match status" value="2"/>
</dbReference>
<protein>
    <submittedName>
        <fullName evidence="4">Alkaline phosphatase family protein</fullName>
    </submittedName>
</protein>
<dbReference type="Pfam" id="PF00515">
    <property type="entry name" value="TPR_1"/>
    <property type="match status" value="1"/>
</dbReference>
<feature type="repeat" description="TPR" evidence="1">
    <location>
        <begin position="535"/>
        <end position="568"/>
    </location>
</feature>
<name>A0ABU2YCP4_9FLAO</name>
<feature type="domain" description="Sulfotransferase" evidence="3">
    <location>
        <begin position="671"/>
        <end position="849"/>
    </location>
</feature>
<evidence type="ECO:0000256" key="2">
    <source>
        <dbReference type="SAM" id="Coils"/>
    </source>
</evidence>
<dbReference type="Gene3D" id="3.40.720.10">
    <property type="entry name" value="Alkaline Phosphatase, subunit A"/>
    <property type="match status" value="1"/>
</dbReference>
<evidence type="ECO:0000256" key="1">
    <source>
        <dbReference type="PROSITE-ProRule" id="PRU00339"/>
    </source>
</evidence>
<proteinExistence type="predicted"/>
<dbReference type="PROSITE" id="PS50005">
    <property type="entry name" value="TPR"/>
    <property type="match status" value="1"/>
</dbReference>
<comment type="caution">
    <text evidence="4">The sequence shown here is derived from an EMBL/GenBank/DDBJ whole genome shotgun (WGS) entry which is preliminary data.</text>
</comment>
<keyword evidence="1" id="KW-0802">TPR repeat</keyword>
<sequence length="856" mass="98502">MKKSIEYKMKKNKLLLIGWDAADWKIIGPLLAKGQMPHLKKIIDNGVYGNMATMNPPYSPMLWSSVATGKTPDKHGVLGFIELLPDLEGVRPVSTNSRKSRAVWNILHNKGYKSNLIGWWPSYPAEPINGVVISDKYQKVNSDPKKRKPLDEKAIHPLIEKENFLNLRMFPMEITQAHILPFIPRAAEIDQDEDMLLKPFAKVLSQNVTIQNAVTRLLRTTDWDFTAVYYDLIDHMCHSFMKFRAPKLSKIDQTKFEIYKDVVDGAYRFQDMMLGRKLQLIDENTTVIVMSDHGYESGNKRILKMPKVNAAPAMEHRQFGMFAAMGPNIKKNTKVFGLGLIDVAPTILHHFNLPVGKDMDGNVMREIFKDFREPESIESWEKVKGDFGEVDKTVEGEALSDQEAMEQLIELGYIDKPDIDKNKMIIKTKCELKHNLATVYLGLNQHEKAKEILLELLQEKDTVDISVYYKDLIKISLTKENYSEAKKYLQSLKKVKTEVKYNLFFIESEILDGEGRTKEALNILTSVISSRGYMPELWNKIGALQYKLGDYKFAEDSFEKAISLESDNATYHRNLAETYYSLKNYEEAVDSALTSIELVRNFPAAHFILAQSLEKLGDLENAKKAYLTAASLNNNLKEKENQAIENIEEKLKQVKLNDKTDYKYRDNQITVVSGLPRSGTSMMMQMLSNGGLNPLVDNKREADKSNPKGYFEYEPVMGIHKDNSWLGKARNKSVKIVAPLLKYIDTKYRYKIIFMKRDLNEVIKSQLIMTKKNPDIFPVKIHNSYVRLLNNIENWKEKEPGVEIIYVDYKEIIENPEENIEKIESFLGIDLERSKMETAIDKSLYRNRSKETEKTK</sequence>
<dbReference type="Gene3D" id="1.25.40.10">
    <property type="entry name" value="Tetratricopeptide repeat domain"/>
    <property type="match status" value="2"/>
</dbReference>
<dbReference type="Pfam" id="PF01663">
    <property type="entry name" value="Phosphodiest"/>
    <property type="match status" value="1"/>
</dbReference>
<dbReference type="InterPro" id="IPR017850">
    <property type="entry name" value="Alkaline_phosphatase_core_sf"/>
</dbReference>
<dbReference type="SUPFAM" id="SSF48452">
    <property type="entry name" value="TPR-like"/>
    <property type="match status" value="1"/>
</dbReference>
<dbReference type="SUPFAM" id="SSF53649">
    <property type="entry name" value="Alkaline phosphatase-like"/>
    <property type="match status" value="1"/>
</dbReference>
<dbReference type="PANTHER" id="PTHR10151">
    <property type="entry name" value="ECTONUCLEOTIDE PYROPHOSPHATASE/PHOSPHODIESTERASE"/>
    <property type="match status" value="1"/>
</dbReference>
<evidence type="ECO:0000259" key="3">
    <source>
        <dbReference type="Pfam" id="PF00685"/>
    </source>
</evidence>
<gene>
    <name evidence="4" type="ORF">RM538_07170</name>
</gene>
<dbReference type="SMART" id="SM00028">
    <property type="entry name" value="TPR"/>
    <property type="match status" value="4"/>
</dbReference>
<dbReference type="PANTHER" id="PTHR10151:SF120">
    <property type="entry name" value="BIS(5'-ADENOSYL)-TRIPHOSPHATASE"/>
    <property type="match status" value="1"/>
</dbReference>
<dbReference type="RefSeq" id="WP_311332729.1">
    <property type="nucleotide sequence ID" value="NZ_JAVRHZ010000003.1"/>
</dbReference>
<dbReference type="EMBL" id="JAVRHZ010000003">
    <property type="protein sequence ID" value="MDT0555777.1"/>
    <property type="molecule type" value="Genomic_DNA"/>
</dbReference>
<keyword evidence="5" id="KW-1185">Reference proteome</keyword>
<dbReference type="InterPro" id="IPR019734">
    <property type="entry name" value="TPR_rpt"/>
</dbReference>
<dbReference type="InterPro" id="IPR000863">
    <property type="entry name" value="Sulfotransferase_dom"/>
</dbReference>
<dbReference type="SUPFAM" id="SSF52540">
    <property type="entry name" value="P-loop containing nucleoside triphosphate hydrolases"/>
    <property type="match status" value="1"/>
</dbReference>
<organism evidence="4 5">
    <name type="scientific">Patiriisocius hiemis</name>
    <dbReference type="NCBI Taxonomy" id="3075604"/>
    <lineage>
        <taxon>Bacteria</taxon>
        <taxon>Pseudomonadati</taxon>
        <taxon>Bacteroidota</taxon>
        <taxon>Flavobacteriia</taxon>
        <taxon>Flavobacteriales</taxon>
        <taxon>Flavobacteriaceae</taxon>
        <taxon>Patiriisocius</taxon>
    </lineage>
</organism>
<evidence type="ECO:0000313" key="4">
    <source>
        <dbReference type="EMBL" id="MDT0555777.1"/>
    </source>
</evidence>
<accession>A0ABU2YCP4</accession>
<dbReference type="Gene3D" id="3.40.50.300">
    <property type="entry name" value="P-loop containing nucleotide triphosphate hydrolases"/>
    <property type="match status" value="1"/>
</dbReference>
<dbReference type="Proteomes" id="UP001254488">
    <property type="component" value="Unassembled WGS sequence"/>
</dbReference>
<keyword evidence="2" id="KW-0175">Coiled coil</keyword>
<dbReference type="InterPro" id="IPR002591">
    <property type="entry name" value="Phosphodiest/P_Trfase"/>
</dbReference>